<dbReference type="EMBL" id="BAAAYU010000003">
    <property type="protein sequence ID" value="GAA3631047.1"/>
    <property type="molecule type" value="Genomic_DNA"/>
</dbReference>
<gene>
    <name evidence="4" type="ORF">GCM10022200_12350</name>
</gene>
<dbReference type="RefSeq" id="WP_344737088.1">
    <property type="nucleotide sequence ID" value="NZ_BAAAYU010000003.1"/>
</dbReference>
<dbReference type="CDD" id="cd08545">
    <property type="entry name" value="YcnI_like"/>
    <property type="match status" value="1"/>
</dbReference>
<feature type="transmembrane region" description="Helical" evidence="2">
    <location>
        <begin position="222"/>
        <end position="240"/>
    </location>
</feature>
<evidence type="ECO:0000313" key="5">
    <source>
        <dbReference type="Proteomes" id="UP001501697"/>
    </source>
</evidence>
<comment type="caution">
    <text evidence="4">The sequence shown here is derived from an EMBL/GenBank/DDBJ whole genome shotgun (WGS) entry which is preliminary data.</text>
</comment>
<name>A0ABP7AFN6_9MICO</name>
<evidence type="ECO:0000256" key="2">
    <source>
        <dbReference type="SAM" id="Phobius"/>
    </source>
</evidence>
<keyword evidence="5" id="KW-1185">Reference proteome</keyword>
<dbReference type="InterPro" id="IPR012533">
    <property type="entry name" value="YcnI-copper_dom"/>
</dbReference>
<evidence type="ECO:0000313" key="4">
    <source>
        <dbReference type="EMBL" id="GAA3631047.1"/>
    </source>
</evidence>
<dbReference type="Proteomes" id="UP001501697">
    <property type="component" value="Unassembled WGS sequence"/>
</dbReference>
<feature type="domain" description="YncI copper-binding" evidence="3">
    <location>
        <begin position="39"/>
        <end position="173"/>
    </location>
</feature>
<keyword evidence="2" id="KW-0472">Membrane</keyword>
<feature type="region of interest" description="Disordered" evidence="1">
    <location>
        <begin position="158"/>
        <end position="215"/>
    </location>
</feature>
<protein>
    <recommendedName>
        <fullName evidence="3">YncI copper-binding domain-containing protein</fullName>
    </recommendedName>
</protein>
<keyword evidence="2" id="KW-1133">Transmembrane helix</keyword>
<reference evidence="5" key="1">
    <citation type="journal article" date="2019" name="Int. J. Syst. Evol. Microbiol.">
        <title>The Global Catalogue of Microorganisms (GCM) 10K type strain sequencing project: providing services to taxonomists for standard genome sequencing and annotation.</title>
        <authorList>
            <consortium name="The Broad Institute Genomics Platform"/>
            <consortium name="The Broad Institute Genome Sequencing Center for Infectious Disease"/>
            <person name="Wu L."/>
            <person name="Ma J."/>
        </authorList>
    </citation>
    <scope>NUCLEOTIDE SEQUENCE [LARGE SCALE GENOMIC DNA]</scope>
    <source>
        <strain evidence="5">JCM 16544</strain>
    </source>
</reference>
<feature type="compositionally biased region" description="Basic and acidic residues" evidence="1">
    <location>
        <begin position="192"/>
        <end position="205"/>
    </location>
</feature>
<dbReference type="Pfam" id="PF07987">
    <property type="entry name" value="DUF1775"/>
    <property type="match status" value="1"/>
</dbReference>
<organism evidence="4 5">
    <name type="scientific">Microbacterium awajiense</name>
    <dbReference type="NCBI Taxonomy" id="415214"/>
    <lineage>
        <taxon>Bacteria</taxon>
        <taxon>Bacillati</taxon>
        <taxon>Actinomycetota</taxon>
        <taxon>Actinomycetes</taxon>
        <taxon>Micrococcales</taxon>
        <taxon>Microbacteriaceae</taxon>
        <taxon>Microbacterium</taxon>
    </lineage>
</organism>
<evidence type="ECO:0000259" key="3">
    <source>
        <dbReference type="Pfam" id="PF07987"/>
    </source>
</evidence>
<feature type="compositionally biased region" description="Low complexity" evidence="1">
    <location>
        <begin position="206"/>
        <end position="215"/>
    </location>
</feature>
<keyword evidence="2" id="KW-0812">Transmembrane</keyword>
<sequence length="245" mass="24643">MSTTHSTARARNRSRLTVGLGIAAGVALAVGAPLAASAHVNVTPGTPAAGSNTTLTFAFSHGCDGAPTTALAIEIPEGVAGVKPNVQAGWTITVEEGEDGVPTSVTYTTDTPVEDGYKASVALDVLLGEDTAGSTLAFPTVQSCTEGENAWVEIAEEGEDPHDLDSPAPVVTVGEATDDGHGHGEESEETDDHAATDDTDGHSDSADATDASASADDPVARWLAAGGLVAGLAALGVSLWRTRKS</sequence>
<evidence type="ECO:0000256" key="1">
    <source>
        <dbReference type="SAM" id="MobiDB-lite"/>
    </source>
</evidence>
<accession>A0ABP7AFN6</accession>
<proteinExistence type="predicted"/>
<dbReference type="Gene3D" id="2.60.40.2230">
    <property type="entry name" value="Uncharacterised protein YcnI-like PF07987, DUF1775"/>
    <property type="match status" value="1"/>
</dbReference>
<dbReference type="InterPro" id="IPR038507">
    <property type="entry name" value="YcnI-like_sf"/>
</dbReference>